<proteinExistence type="predicted"/>
<dbReference type="Gene3D" id="3.10.450.50">
    <property type="match status" value="1"/>
</dbReference>
<dbReference type="OrthoDB" id="1452216at2"/>
<evidence type="ECO:0008006" key="3">
    <source>
        <dbReference type="Google" id="ProtNLM"/>
    </source>
</evidence>
<evidence type="ECO:0000313" key="2">
    <source>
        <dbReference type="Proteomes" id="UP000192393"/>
    </source>
</evidence>
<organism evidence="1 2">
    <name type="scientific">Moheibacter sediminis</name>
    <dbReference type="NCBI Taxonomy" id="1434700"/>
    <lineage>
        <taxon>Bacteria</taxon>
        <taxon>Pseudomonadati</taxon>
        <taxon>Bacteroidota</taxon>
        <taxon>Flavobacteriia</taxon>
        <taxon>Flavobacteriales</taxon>
        <taxon>Weeksellaceae</taxon>
        <taxon>Moheibacter</taxon>
    </lineage>
</organism>
<reference evidence="1 2" key="1">
    <citation type="submission" date="2017-04" db="EMBL/GenBank/DDBJ databases">
        <authorList>
            <person name="Afonso C.L."/>
            <person name="Miller P.J."/>
            <person name="Scott M.A."/>
            <person name="Spackman E."/>
            <person name="Goraichik I."/>
            <person name="Dimitrov K.M."/>
            <person name="Suarez D.L."/>
            <person name="Swayne D.E."/>
        </authorList>
    </citation>
    <scope>NUCLEOTIDE SEQUENCE [LARGE SCALE GENOMIC DNA]</scope>
    <source>
        <strain evidence="1 2">CGMCC 1.12708</strain>
    </source>
</reference>
<keyword evidence="2" id="KW-1185">Reference proteome</keyword>
<dbReference type="Proteomes" id="UP000192393">
    <property type="component" value="Unassembled WGS sequence"/>
</dbReference>
<dbReference type="AlphaFoldDB" id="A0A1W2AZZ2"/>
<dbReference type="RefSeq" id="WP_084017402.1">
    <property type="nucleotide sequence ID" value="NZ_FWXS01000005.1"/>
</dbReference>
<dbReference type="InterPro" id="IPR032710">
    <property type="entry name" value="NTF2-like_dom_sf"/>
</dbReference>
<sequence>MKKFILLLTATVLISCGKQNKTQEIGERFFENYSKRKEIDKMVSFYAKDFHYENIGFESEADDPNFLYKDFYGWTDQGFIFSNPETIKLDEIVTSDSTIVAKGKFMPHSYNNRAVEEMRFVIWLELDKDLKIKKQTDWFDYPMTEIIEAFYLKQNMKVE</sequence>
<dbReference type="EMBL" id="FWXS01000005">
    <property type="protein sequence ID" value="SMC66283.1"/>
    <property type="molecule type" value="Genomic_DNA"/>
</dbReference>
<dbReference type="PROSITE" id="PS51257">
    <property type="entry name" value="PROKAR_LIPOPROTEIN"/>
    <property type="match status" value="1"/>
</dbReference>
<dbReference type="STRING" id="1434700.SAMN06296427_105199"/>
<accession>A0A1W2AZZ2</accession>
<name>A0A1W2AZZ2_9FLAO</name>
<protein>
    <recommendedName>
        <fullName evidence="3">SnoaL-like domain-containing protein</fullName>
    </recommendedName>
</protein>
<evidence type="ECO:0000313" key="1">
    <source>
        <dbReference type="EMBL" id="SMC66283.1"/>
    </source>
</evidence>
<gene>
    <name evidence="1" type="ORF">SAMN06296427_105199</name>
</gene>
<dbReference type="SUPFAM" id="SSF54427">
    <property type="entry name" value="NTF2-like"/>
    <property type="match status" value="1"/>
</dbReference>